<dbReference type="PANTHER" id="PTHR44757">
    <property type="entry name" value="DIGUANYLATE CYCLASE DGCP"/>
    <property type="match status" value="1"/>
</dbReference>
<gene>
    <name evidence="3" type="ORF">WQE_47299</name>
</gene>
<dbReference type="InterPro" id="IPR000700">
    <property type="entry name" value="PAS-assoc_C"/>
</dbReference>
<proteinExistence type="predicted"/>
<dbReference type="InterPro" id="IPR035965">
    <property type="entry name" value="PAS-like_dom_sf"/>
</dbReference>
<dbReference type="InterPro" id="IPR001610">
    <property type="entry name" value="PAC"/>
</dbReference>
<evidence type="ECO:0000259" key="1">
    <source>
        <dbReference type="PROSITE" id="PS50112"/>
    </source>
</evidence>
<dbReference type="PROSITE" id="PS50113">
    <property type="entry name" value="PAC"/>
    <property type="match status" value="1"/>
</dbReference>
<keyword evidence="4" id="KW-1185">Reference proteome</keyword>
<dbReference type="Gene3D" id="3.30.450.20">
    <property type="entry name" value="PAS domain"/>
    <property type="match status" value="1"/>
</dbReference>
<accession>A0ABN0F5F2</accession>
<protein>
    <submittedName>
        <fullName evidence="3">PAS/PAC sensor protein</fullName>
    </submittedName>
</protein>
<evidence type="ECO:0000259" key="2">
    <source>
        <dbReference type="PROSITE" id="PS50113"/>
    </source>
</evidence>
<evidence type="ECO:0000313" key="3">
    <source>
        <dbReference type="EMBL" id="EIM93820.1"/>
    </source>
</evidence>
<feature type="domain" description="PAC" evidence="2">
    <location>
        <begin position="82"/>
        <end position="134"/>
    </location>
</feature>
<feature type="domain" description="PAS" evidence="1">
    <location>
        <begin position="4"/>
        <end position="74"/>
    </location>
</feature>
<dbReference type="SUPFAM" id="SSF55785">
    <property type="entry name" value="PYP-like sensor domain (PAS domain)"/>
    <property type="match status" value="1"/>
</dbReference>
<dbReference type="Proteomes" id="UP000004980">
    <property type="component" value="Unassembled WGS sequence"/>
</dbReference>
<evidence type="ECO:0000313" key="4">
    <source>
        <dbReference type="Proteomes" id="UP000004980"/>
    </source>
</evidence>
<dbReference type="InterPro" id="IPR013656">
    <property type="entry name" value="PAS_4"/>
</dbReference>
<dbReference type="SMART" id="SM00091">
    <property type="entry name" value="PAS"/>
    <property type="match status" value="1"/>
</dbReference>
<dbReference type="InterPro" id="IPR052155">
    <property type="entry name" value="Biofilm_reg_signaling"/>
</dbReference>
<dbReference type="PANTHER" id="PTHR44757:SF2">
    <property type="entry name" value="BIOFILM ARCHITECTURE MAINTENANCE PROTEIN MBAA"/>
    <property type="match status" value="1"/>
</dbReference>
<organism evidence="3 4">
    <name type="scientific">Paraburkholderia hospita</name>
    <dbReference type="NCBI Taxonomy" id="169430"/>
    <lineage>
        <taxon>Bacteria</taxon>
        <taxon>Pseudomonadati</taxon>
        <taxon>Pseudomonadota</taxon>
        <taxon>Betaproteobacteria</taxon>
        <taxon>Burkholderiales</taxon>
        <taxon>Burkholderiaceae</taxon>
        <taxon>Paraburkholderia</taxon>
    </lineage>
</organism>
<sequence length="143" mass="16038">MVFDRVLTQAILSTTSDAIIASDQDGVIHFWNQGAERIFGYTPSEAVGQSLDIIIPLDFRRRHWDGYQRVMQTGESHYTRGDLLSVPAIRKDGERISVEFSIVPLKNHEGRVDGMAAIMRDVTKRFNEMHALKAQIARAGGVP</sequence>
<reference evidence="3 4" key="1">
    <citation type="journal article" date="2012" name="J. Bacteriol.">
        <title>Draft Genome Sequence of the Soil Bacterium Burkholderia terrae Strain BS001, Which Interacts with Fungal Surface Structures.</title>
        <authorList>
            <person name="Nazir R."/>
            <person name="Hansen M.A."/>
            <person name="Sorensen S."/>
            <person name="van Elsas J.D."/>
        </authorList>
    </citation>
    <scope>NUCLEOTIDE SEQUENCE [LARGE SCALE GENOMIC DNA]</scope>
    <source>
        <strain evidence="3 4">BS001</strain>
    </source>
</reference>
<dbReference type="NCBIfam" id="TIGR00229">
    <property type="entry name" value="sensory_box"/>
    <property type="match status" value="1"/>
</dbReference>
<dbReference type="EMBL" id="AKAU01000292">
    <property type="protein sequence ID" value="EIM93820.1"/>
    <property type="molecule type" value="Genomic_DNA"/>
</dbReference>
<dbReference type="SMART" id="SM00086">
    <property type="entry name" value="PAC"/>
    <property type="match status" value="1"/>
</dbReference>
<dbReference type="CDD" id="cd00130">
    <property type="entry name" value="PAS"/>
    <property type="match status" value="1"/>
</dbReference>
<comment type="caution">
    <text evidence="3">The sequence shown here is derived from an EMBL/GenBank/DDBJ whole genome shotgun (WGS) entry which is preliminary data.</text>
</comment>
<name>A0ABN0F5F2_9BURK</name>
<dbReference type="RefSeq" id="WP_009770962.1">
    <property type="nucleotide sequence ID" value="NZ_AKAU01000292.1"/>
</dbReference>
<dbReference type="InterPro" id="IPR000014">
    <property type="entry name" value="PAS"/>
</dbReference>
<dbReference type="PROSITE" id="PS50112">
    <property type="entry name" value="PAS"/>
    <property type="match status" value="1"/>
</dbReference>
<dbReference type="Pfam" id="PF08448">
    <property type="entry name" value="PAS_4"/>
    <property type="match status" value="1"/>
</dbReference>